<dbReference type="GeneID" id="10773597"/>
<evidence type="ECO:0000259" key="1">
    <source>
        <dbReference type="Pfam" id="PF01629"/>
    </source>
</evidence>
<evidence type="ECO:0000313" key="2">
    <source>
        <dbReference type="EMBL" id="AEH07405.1"/>
    </source>
</evidence>
<proteinExistence type="predicted"/>
<sequence length="123" mass="13604">MFKIVGRIKEIEEELKENKYPGKIKLEVLGKKECIIADEDAEFKAGEVKAIKIKKIELLPYTISIISAYAKHSIGTTLSIGEETPMPYGSKRIGEYAIFAAVKDGIVKKGDVIGNLLLLHGKE</sequence>
<organism evidence="2 3">
    <name type="scientific">Methanothermococcus okinawensis (strain DSM 14208 / JCM 11175 / IH1)</name>
    <dbReference type="NCBI Taxonomy" id="647113"/>
    <lineage>
        <taxon>Archaea</taxon>
        <taxon>Methanobacteriati</taxon>
        <taxon>Methanobacteriota</taxon>
        <taxon>Methanomada group</taxon>
        <taxon>Methanococci</taxon>
        <taxon>Methanococcales</taxon>
        <taxon>Methanococcaceae</taxon>
        <taxon>Methanothermococcus</taxon>
    </lineage>
</organism>
<dbReference type="EMBL" id="CP002792">
    <property type="protein sequence ID" value="AEH07405.1"/>
    <property type="molecule type" value="Genomic_DNA"/>
</dbReference>
<name>F8AK38_METOI</name>
<keyword evidence="3" id="KW-1185">Reference proteome</keyword>
<gene>
    <name evidence="2" type="ordered locus">Metok_1440</name>
</gene>
<feature type="domain" description="DUF22" evidence="1">
    <location>
        <begin position="27"/>
        <end position="105"/>
    </location>
</feature>
<dbReference type="STRING" id="647113.Metok_1440"/>
<dbReference type="RefSeq" id="WP_013867587.1">
    <property type="nucleotide sequence ID" value="NC_015636.1"/>
</dbReference>
<dbReference type="AlphaFoldDB" id="F8AK38"/>
<dbReference type="InterPro" id="IPR002572">
    <property type="entry name" value="DUF22"/>
</dbReference>
<dbReference type="HOGENOM" id="CLU_152996_1_0_2"/>
<evidence type="ECO:0000313" key="3">
    <source>
        <dbReference type="Proteomes" id="UP000009296"/>
    </source>
</evidence>
<accession>F8AK38</accession>
<protein>
    <recommendedName>
        <fullName evidence="1">DUF22 domain-containing protein</fullName>
    </recommendedName>
</protein>
<dbReference type="Pfam" id="PF01629">
    <property type="entry name" value="DUF22"/>
    <property type="match status" value="1"/>
</dbReference>
<dbReference type="OrthoDB" id="69140at2157"/>
<dbReference type="Proteomes" id="UP000009296">
    <property type="component" value="Chromosome"/>
</dbReference>
<reference evidence="2" key="1">
    <citation type="submission" date="2011-05" db="EMBL/GenBank/DDBJ databases">
        <title>Complete sequence of chromosome of Methanothermococcus okinawensis IH1.</title>
        <authorList>
            <consortium name="US DOE Joint Genome Institute"/>
            <person name="Lucas S."/>
            <person name="Han J."/>
            <person name="Lapidus A."/>
            <person name="Cheng J.-F."/>
            <person name="Goodwin L."/>
            <person name="Pitluck S."/>
            <person name="Peters L."/>
            <person name="Mikhailova N."/>
            <person name="Held B."/>
            <person name="Han C."/>
            <person name="Tapia R."/>
            <person name="Land M."/>
            <person name="Hauser L."/>
            <person name="Kyrpides N."/>
            <person name="Ivanova N."/>
            <person name="Pagani I."/>
            <person name="Sieprawska-Lupa M."/>
            <person name="Takai K."/>
            <person name="Miyazaki J."/>
            <person name="Whitman W."/>
            <person name="Woyke T."/>
        </authorList>
    </citation>
    <scope>NUCLEOTIDE SEQUENCE [LARGE SCALE GENOMIC DNA]</scope>
    <source>
        <strain evidence="2">IH1</strain>
    </source>
</reference>
<dbReference type="KEGG" id="mok:Metok_1440"/>
<dbReference type="eggNOG" id="arCOG04850">
    <property type="taxonomic scope" value="Archaea"/>
</dbReference>